<sequence length="59" mass="6804">MAGLKYEEVYLHAYDSVSQARQGLQSYFKFYNERRPHSSLDGKTPDSVYFNSLPLQKAA</sequence>
<dbReference type="GO" id="GO:0015074">
    <property type="term" value="P:DNA integration"/>
    <property type="evidence" value="ECO:0007669"/>
    <property type="project" value="InterPro"/>
</dbReference>
<reference evidence="3" key="1">
    <citation type="submission" date="2019-12" db="EMBL/GenBank/DDBJ databases">
        <authorList>
            <person name="Awala S.I."/>
            <person name="Rhee S.K."/>
        </authorList>
    </citation>
    <scope>NUCLEOTIDE SEQUENCE [LARGE SCALE GENOMIC DNA]</scope>
    <source>
        <strain evidence="3">IM1</strain>
    </source>
</reference>
<evidence type="ECO:0000313" key="2">
    <source>
        <dbReference type="EMBL" id="QJD30799.1"/>
    </source>
</evidence>
<gene>
    <name evidence="2" type="ORF">GNH96_13035</name>
</gene>
<dbReference type="EMBL" id="CP046565">
    <property type="protein sequence ID" value="QJD30799.1"/>
    <property type="molecule type" value="Genomic_DNA"/>
</dbReference>
<dbReference type="Proteomes" id="UP000503004">
    <property type="component" value="Chromosome"/>
</dbReference>
<dbReference type="SUPFAM" id="SSF53098">
    <property type="entry name" value="Ribonuclease H-like"/>
    <property type="match status" value="1"/>
</dbReference>
<feature type="domain" description="Integrase catalytic" evidence="1">
    <location>
        <begin position="4"/>
        <end position="45"/>
    </location>
</feature>
<evidence type="ECO:0000313" key="3">
    <source>
        <dbReference type="Proteomes" id="UP000503004"/>
    </source>
</evidence>
<dbReference type="AlphaFoldDB" id="A0A858QA96"/>
<dbReference type="InterPro" id="IPR001584">
    <property type="entry name" value="Integrase_cat-core"/>
</dbReference>
<dbReference type="KEGG" id="metu:GNH96_13035"/>
<organism evidence="2 3">
    <name type="scientific">Methylococcus geothermalis</name>
    <dbReference type="NCBI Taxonomy" id="2681310"/>
    <lineage>
        <taxon>Bacteria</taxon>
        <taxon>Pseudomonadati</taxon>
        <taxon>Pseudomonadota</taxon>
        <taxon>Gammaproteobacteria</taxon>
        <taxon>Methylococcales</taxon>
        <taxon>Methylococcaceae</taxon>
        <taxon>Methylococcus</taxon>
    </lineage>
</organism>
<name>A0A858QA96_9GAMM</name>
<accession>A0A858QA96</accession>
<dbReference type="InterPro" id="IPR012337">
    <property type="entry name" value="RNaseH-like_sf"/>
</dbReference>
<evidence type="ECO:0000259" key="1">
    <source>
        <dbReference type="Pfam" id="PF13683"/>
    </source>
</evidence>
<dbReference type="Pfam" id="PF13683">
    <property type="entry name" value="rve_3"/>
    <property type="match status" value="1"/>
</dbReference>
<protein>
    <submittedName>
        <fullName evidence="2">Transposase</fullName>
    </submittedName>
</protein>
<proteinExistence type="predicted"/>
<keyword evidence="3" id="KW-1185">Reference proteome</keyword>